<feature type="region of interest" description="Disordered" evidence="1">
    <location>
        <begin position="1"/>
        <end position="20"/>
    </location>
</feature>
<proteinExistence type="predicted"/>
<dbReference type="AlphaFoldDB" id="A0A1B7NT35"/>
<evidence type="ECO:0000313" key="2">
    <source>
        <dbReference type="EMBL" id="OAX79886.1"/>
    </source>
</evidence>
<sequence length="149" mass="16867">MKASSLRTETPNPRTKKTPTTIRLNLPKRPILEDMTEDEDEDNIETLLEDHRYPNLGSSTPLKPEISFRLFEHHEIVEDDGKLALYDSGSPQRISAPALRRINHICKAKIPEGHSPAIRKRGGSIDTQPFLDKGGKRSRRVSSGRQQHP</sequence>
<organism evidence="2 3">
    <name type="scientific">Emergomyces africanus</name>
    <dbReference type="NCBI Taxonomy" id="1955775"/>
    <lineage>
        <taxon>Eukaryota</taxon>
        <taxon>Fungi</taxon>
        <taxon>Dikarya</taxon>
        <taxon>Ascomycota</taxon>
        <taxon>Pezizomycotina</taxon>
        <taxon>Eurotiomycetes</taxon>
        <taxon>Eurotiomycetidae</taxon>
        <taxon>Onygenales</taxon>
        <taxon>Ajellomycetaceae</taxon>
        <taxon>Emergomyces</taxon>
    </lineage>
</organism>
<reference evidence="2 3" key="1">
    <citation type="submission" date="2015-07" db="EMBL/GenBank/DDBJ databases">
        <title>Emmonsia species relationships and genome sequence.</title>
        <authorList>
            <person name="Cuomo C.A."/>
            <person name="Schwartz I.S."/>
            <person name="Kenyon C."/>
            <person name="de Hoog G.S."/>
            <person name="Govender N.P."/>
            <person name="Botha A."/>
            <person name="Moreno L."/>
            <person name="de Vries M."/>
            <person name="Munoz J.F."/>
            <person name="Stielow J.B."/>
        </authorList>
    </citation>
    <scope>NUCLEOTIDE SEQUENCE [LARGE SCALE GENOMIC DNA]</scope>
    <source>
        <strain evidence="2 3">CBS 136260</strain>
    </source>
</reference>
<feature type="region of interest" description="Disordered" evidence="1">
    <location>
        <begin position="111"/>
        <end position="149"/>
    </location>
</feature>
<evidence type="ECO:0000313" key="3">
    <source>
        <dbReference type="Proteomes" id="UP000091918"/>
    </source>
</evidence>
<comment type="caution">
    <text evidence="2">The sequence shown here is derived from an EMBL/GenBank/DDBJ whole genome shotgun (WGS) entry which is preliminary data.</text>
</comment>
<accession>A0A1B7NT35</accession>
<feature type="compositionally biased region" description="Basic residues" evidence="1">
    <location>
        <begin position="136"/>
        <end position="149"/>
    </location>
</feature>
<name>A0A1B7NT35_9EURO</name>
<gene>
    <name evidence="2" type="ORF">ACJ72_05789</name>
</gene>
<feature type="compositionally biased region" description="Low complexity" evidence="1">
    <location>
        <begin position="7"/>
        <end position="20"/>
    </location>
</feature>
<dbReference type="Proteomes" id="UP000091918">
    <property type="component" value="Unassembled WGS sequence"/>
</dbReference>
<keyword evidence="3" id="KW-1185">Reference proteome</keyword>
<dbReference type="EMBL" id="LGUA01000860">
    <property type="protein sequence ID" value="OAX79886.1"/>
    <property type="molecule type" value="Genomic_DNA"/>
</dbReference>
<evidence type="ECO:0000256" key="1">
    <source>
        <dbReference type="SAM" id="MobiDB-lite"/>
    </source>
</evidence>
<protein>
    <submittedName>
        <fullName evidence="2">Uncharacterized protein</fullName>
    </submittedName>
</protein>